<dbReference type="InterPro" id="IPR050914">
    <property type="entry name" value="snRNP_SmB/NAA38-like"/>
</dbReference>
<dbReference type="InterPro" id="IPR034110">
    <property type="entry name" value="LSMD1_Sm"/>
</dbReference>
<dbReference type="Proteomes" id="UP000629468">
    <property type="component" value="Unassembled WGS sequence"/>
</dbReference>
<protein>
    <recommendedName>
        <fullName evidence="1">Sm domain-containing protein</fullName>
    </recommendedName>
</protein>
<dbReference type="CDD" id="cd06168">
    <property type="entry name" value="LSMD1"/>
    <property type="match status" value="1"/>
</dbReference>
<dbReference type="PANTHER" id="PTHR10701">
    <property type="entry name" value="SMALL NUCLEAR RIBONUCLEOPROTEIN-ASSOCIATED PROTEIN B AND N"/>
    <property type="match status" value="1"/>
</dbReference>
<dbReference type="SMART" id="SM00651">
    <property type="entry name" value="Sm"/>
    <property type="match status" value="1"/>
</dbReference>
<gene>
    <name evidence="2" type="ORF">Agabi119p4_1550</name>
</gene>
<evidence type="ECO:0000313" key="3">
    <source>
        <dbReference type="Proteomes" id="UP000629468"/>
    </source>
</evidence>
<dbReference type="AlphaFoldDB" id="A0A8H7KJ45"/>
<feature type="domain" description="Sm" evidence="1">
    <location>
        <begin position="7"/>
        <end position="77"/>
    </location>
</feature>
<reference evidence="2 3" key="1">
    <citation type="journal article" name="Sci. Rep.">
        <title>Telomere-to-telomere assembled and centromere annotated genomes of the two main subspecies of the button mushroom Agaricus bisporus reveal especially polymorphic chromosome ends.</title>
        <authorList>
            <person name="Sonnenberg A.S.M."/>
            <person name="Sedaghat-Telgerd N."/>
            <person name="Lavrijssen B."/>
            <person name="Ohm R.A."/>
            <person name="Hendrickx P.M."/>
            <person name="Scholtmeijer K."/>
            <person name="Baars J.J.P."/>
            <person name="van Peer A."/>
        </authorList>
    </citation>
    <scope>NUCLEOTIDE SEQUENCE [LARGE SCALE GENOMIC DNA]</scope>
    <source>
        <strain evidence="2 3">H119_p4</strain>
    </source>
</reference>
<accession>A0A8H7KJ45</accession>
<comment type="caution">
    <text evidence="2">The sequence shown here is derived from an EMBL/GenBank/DDBJ whole genome shotgun (WGS) entry which is preliminary data.</text>
</comment>
<dbReference type="InterPro" id="IPR010920">
    <property type="entry name" value="LSM_dom_sf"/>
</dbReference>
<dbReference type="SUPFAM" id="SSF50182">
    <property type="entry name" value="Sm-like ribonucleoproteins"/>
    <property type="match status" value="1"/>
</dbReference>
<sequence>MSSSAIAKLNSLLCQPIRISTTDNRILIGTFAGTDKPLNIIITNAEEYRIDGSEQLPQGRYVSLVMVPWKLIASIEAPGRWFDTSASSSSMYI</sequence>
<dbReference type="InterPro" id="IPR001163">
    <property type="entry name" value="Sm_dom_euk/arc"/>
</dbReference>
<dbReference type="GO" id="GO:0031417">
    <property type="term" value="C:NatC complex"/>
    <property type="evidence" value="ECO:0007669"/>
    <property type="project" value="InterPro"/>
</dbReference>
<evidence type="ECO:0000313" key="2">
    <source>
        <dbReference type="EMBL" id="KAF7782174.1"/>
    </source>
</evidence>
<evidence type="ECO:0000259" key="1">
    <source>
        <dbReference type="SMART" id="SM00651"/>
    </source>
</evidence>
<dbReference type="PANTHER" id="PTHR10701:SF5">
    <property type="entry name" value="N-ALPHA-ACETYLTRANSFERASE 38, NATC AUXILIARY SUBUNIT"/>
    <property type="match status" value="1"/>
</dbReference>
<dbReference type="Pfam" id="PF01423">
    <property type="entry name" value="LSM"/>
    <property type="match status" value="1"/>
</dbReference>
<dbReference type="EMBL" id="JABXXO010000003">
    <property type="protein sequence ID" value="KAF7782174.1"/>
    <property type="molecule type" value="Genomic_DNA"/>
</dbReference>
<organism evidence="2 3">
    <name type="scientific">Agaricus bisporus var. burnettii</name>
    <dbReference type="NCBI Taxonomy" id="192524"/>
    <lineage>
        <taxon>Eukaryota</taxon>
        <taxon>Fungi</taxon>
        <taxon>Dikarya</taxon>
        <taxon>Basidiomycota</taxon>
        <taxon>Agaricomycotina</taxon>
        <taxon>Agaricomycetes</taxon>
        <taxon>Agaricomycetidae</taxon>
        <taxon>Agaricales</taxon>
        <taxon>Agaricineae</taxon>
        <taxon>Agaricaceae</taxon>
        <taxon>Agaricus</taxon>
    </lineage>
</organism>
<name>A0A8H7KJ45_AGABI</name>
<dbReference type="OMA" id="VMIPWRL"/>
<proteinExistence type="predicted"/>
<dbReference type="Gene3D" id="2.30.30.100">
    <property type="match status" value="1"/>
</dbReference>